<organism evidence="1">
    <name type="scientific">marine sediment metagenome</name>
    <dbReference type="NCBI Taxonomy" id="412755"/>
    <lineage>
        <taxon>unclassified sequences</taxon>
        <taxon>metagenomes</taxon>
        <taxon>ecological metagenomes</taxon>
    </lineage>
</organism>
<reference evidence="1" key="1">
    <citation type="journal article" date="2014" name="Front. Microbiol.">
        <title>High frequency of phylogenetically diverse reductive dehalogenase-homologous genes in deep subseafloor sedimentary metagenomes.</title>
        <authorList>
            <person name="Kawai M."/>
            <person name="Futagami T."/>
            <person name="Toyoda A."/>
            <person name="Takaki Y."/>
            <person name="Nishi S."/>
            <person name="Hori S."/>
            <person name="Arai W."/>
            <person name="Tsubouchi T."/>
            <person name="Morono Y."/>
            <person name="Uchiyama I."/>
            <person name="Ito T."/>
            <person name="Fujiyama A."/>
            <person name="Inagaki F."/>
            <person name="Takami H."/>
        </authorList>
    </citation>
    <scope>NUCLEOTIDE SEQUENCE</scope>
    <source>
        <strain evidence="1">Expedition CK06-06</strain>
    </source>
</reference>
<protein>
    <submittedName>
        <fullName evidence="1">Uncharacterized protein</fullName>
    </submittedName>
</protein>
<name>X0UU91_9ZZZZ</name>
<gene>
    <name evidence="1" type="ORF">S01H1_44676</name>
</gene>
<accession>X0UU91</accession>
<proteinExistence type="predicted"/>
<comment type="caution">
    <text evidence="1">The sequence shown here is derived from an EMBL/GenBank/DDBJ whole genome shotgun (WGS) entry which is preliminary data.</text>
</comment>
<sequence>SVDYISAASMEGYSIKNDTVDLIDARIVYGDSLTTGIAFSLHSDVGGVSTRLPLGGLTEANLEAYNITDAQLEPGTISENPQGSYVFTYTAPIAAGKDITIRPVTNPIQKTYDCKALVATLFATSV</sequence>
<evidence type="ECO:0000313" key="1">
    <source>
        <dbReference type="EMBL" id="GAG09305.1"/>
    </source>
</evidence>
<dbReference type="AlphaFoldDB" id="X0UU91"/>
<feature type="non-terminal residue" evidence="1">
    <location>
        <position position="1"/>
    </location>
</feature>
<dbReference type="EMBL" id="BARS01028508">
    <property type="protein sequence ID" value="GAG09305.1"/>
    <property type="molecule type" value="Genomic_DNA"/>
</dbReference>